<organism evidence="3 4">
    <name type="scientific">Aeoliella straminimaris</name>
    <dbReference type="NCBI Taxonomy" id="2954799"/>
    <lineage>
        <taxon>Bacteria</taxon>
        <taxon>Pseudomonadati</taxon>
        <taxon>Planctomycetota</taxon>
        <taxon>Planctomycetia</taxon>
        <taxon>Pirellulales</taxon>
        <taxon>Lacipirellulaceae</taxon>
        <taxon>Aeoliella</taxon>
    </lineage>
</organism>
<reference evidence="3" key="1">
    <citation type="submission" date="2022-06" db="EMBL/GenBank/DDBJ databases">
        <title>Aeoliella straminimaris, a novel planctomycete from sediments.</title>
        <authorList>
            <person name="Vitorino I.R."/>
            <person name="Lage O.M."/>
        </authorList>
    </citation>
    <scope>NUCLEOTIDE SEQUENCE</scope>
    <source>
        <strain evidence="3">ICT_H6.2</strain>
    </source>
</reference>
<evidence type="ECO:0000313" key="4">
    <source>
        <dbReference type="Proteomes" id="UP001155241"/>
    </source>
</evidence>
<dbReference type="RefSeq" id="WP_252852686.1">
    <property type="nucleotide sequence ID" value="NZ_JAMXLR010000036.1"/>
</dbReference>
<feature type="chain" id="PRO_5040807381" evidence="2">
    <location>
        <begin position="21"/>
        <end position="288"/>
    </location>
</feature>
<comment type="caution">
    <text evidence="3">The sequence shown here is derived from an EMBL/GenBank/DDBJ whole genome shotgun (WGS) entry which is preliminary data.</text>
</comment>
<evidence type="ECO:0000256" key="2">
    <source>
        <dbReference type="SAM" id="SignalP"/>
    </source>
</evidence>
<feature type="region of interest" description="Disordered" evidence="1">
    <location>
        <begin position="27"/>
        <end position="60"/>
    </location>
</feature>
<sequence>MRYTFLPLLLTFATTFPAMAVGQESAAEAKEPKTQVESPKAKKVAEQESTWTPPASPDPFQIFHQARRDAGAGRYADALAKHVWFHEHALEVDESYYGVRLSYALEAWSELAKVYPPAKQKLLETRDQAKADALTQGDPFNAFSDLQSINEVLGQSAITVDVFKVLVKKSRPKARKLFSIAKNDLMAKKEYELCGEFLDPETDFAGFKRNYEETVRLAAEPDFGDNLAEFARKSFTYEVTSTVALLVLNDRKQEASELADKASKVLDTAEFKRSLDEALEGKVPPPWP</sequence>
<keyword evidence="4" id="KW-1185">Reference proteome</keyword>
<gene>
    <name evidence="3" type="ORF">NG895_11725</name>
</gene>
<accession>A0A9X2JGB9</accession>
<evidence type="ECO:0000256" key="1">
    <source>
        <dbReference type="SAM" id="MobiDB-lite"/>
    </source>
</evidence>
<evidence type="ECO:0000313" key="3">
    <source>
        <dbReference type="EMBL" id="MCO6044576.1"/>
    </source>
</evidence>
<protein>
    <submittedName>
        <fullName evidence="3">Uncharacterized protein</fullName>
    </submittedName>
</protein>
<feature type="compositionally biased region" description="Basic and acidic residues" evidence="1">
    <location>
        <begin position="27"/>
        <end position="46"/>
    </location>
</feature>
<name>A0A9X2JGB9_9BACT</name>
<dbReference type="AlphaFoldDB" id="A0A9X2JGB9"/>
<proteinExistence type="predicted"/>
<keyword evidence="2" id="KW-0732">Signal</keyword>
<dbReference type="EMBL" id="JAMXLR010000036">
    <property type="protein sequence ID" value="MCO6044576.1"/>
    <property type="molecule type" value="Genomic_DNA"/>
</dbReference>
<dbReference type="Proteomes" id="UP001155241">
    <property type="component" value="Unassembled WGS sequence"/>
</dbReference>
<feature type="signal peptide" evidence="2">
    <location>
        <begin position="1"/>
        <end position="20"/>
    </location>
</feature>